<feature type="non-terminal residue" evidence="2">
    <location>
        <position position="1"/>
    </location>
</feature>
<dbReference type="AlphaFoldDB" id="A0A1E1WER8"/>
<feature type="region of interest" description="Disordered" evidence="1">
    <location>
        <begin position="97"/>
        <end position="121"/>
    </location>
</feature>
<feature type="non-terminal residue" evidence="2">
    <location>
        <position position="121"/>
    </location>
</feature>
<protein>
    <submittedName>
        <fullName evidence="2">Uncharacterized protein</fullName>
    </submittedName>
</protein>
<accession>A0A1E1WER8</accession>
<evidence type="ECO:0000313" key="2">
    <source>
        <dbReference type="EMBL" id="JAT85490.1"/>
    </source>
</evidence>
<dbReference type="EMBL" id="GDQN01005564">
    <property type="protein sequence ID" value="JAT85490.1"/>
    <property type="molecule type" value="Transcribed_RNA"/>
</dbReference>
<gene>
    <name evidence="2" type="ORF">g.19741</name>
</gene>
<name>A0A1E1WER8_PECGO</name>
<reference evidence="2" key="1">
    <citation type="submission" date="2015-09" db="EMBL/GenBank/DDBJ databases">
        <title>De novo assembly of Pectinophora gossypiella (Pink Bollworm) gut transcriptome.</title>
        <authorList>
            <person name="Tassone E.E."/>
        </authorList>
    </citation>
    <scope>NUCLEOTIDE SEQUENCE</scope>
</reference>
<proteinExistence type="predicted"/>
<organism evidence="2">
    <name type="scientific">Pectinophora gossypiella</name>
    <name type="common">Cotton pink bollworm</name>
    <name type="synonym">Depressaria gossypiella</name>
    <dbReference type="NCBI Taxonomy" id="13191"/>
    <lineage>
        <taxon>Eukaryota</taxon>
        <taxon>Metazoa</taxon>
        <taxon>Ecdysozoa</taxon>
        <taxon>Arthropoda</taxon>
        <taxon>Hexapoda</taxon>
        <taxon>Insecta</taxon>
        <taxon>Pterygota</taxon>
        <taxon>Neoptera</taxon>
        <taxon>Endopterygota</taxon>
        <taxon>Lepidoptera</taxon>
        <taxon>Glossata</taxon>
        <taxon>Ditrysia</taxon>
        <taxon>Gelechioidea</taxon>
        <taxon>Gelechiidae</taxon>
        <taxon>Apatetrinae</taxon>
        <taxon>Pectinophora</taxon>
    </lineage>
</organism>
<evidence type="ECO:0000256" key="1">
    <source>
        <dbReference type="SAM" id="MobiDB-lite"/>
    </source>
</evidence>
<sequence length="121" mass="14081">FQLCPKCGDEHDNCMTSNFKFINCKGDHMSILKSVCPAFKREKNIRKYMTENNCTYKVALKELKSSTEKRQIRHNLNDRETVQEPADYHTTKYEVSPSYAEVLRRDPQAPQAAEVMESEDT</sequence>